<evidence type="ECO:0000313" key="1">
    <source>
        <dbReference type="EMBL" id="GGI58462.1"/>
    </source>
</evidence>
<comment type="caution">
    <text evidence="1">The sequence shown here is derived from an EMBL/GenBank/DDBJ whole genome shotgun (WGS) entry which is preliminary data.</text>
</comment>
<organism evidence="1 2">
    <name type="scientific">Winogradskyella haliclonae</name>
    <dbReference type="NCBI Taxonomy" id="2048558"/>
    <lineage>
        <taxon>Bacteria</taxon>
        <taxon>Pseudomonadati</taxon>
        <taxon>Bacteroidota</taxon>
        <taxon>Flavobacteriia</taxon>
        <taxon>Flavobacteriales</taxon>
        <taxon>Flavobacteriaceae</taxon>
        <taxon>Winogradskyella</taxon>
    </lineage>
</organism>
<proteinExistence type="predicted"/>
<dbReference type="RefSeq" id="WP_229719732.1">
    <property type="nucleotide sequence ID" value="NZ_BMDQ01000006.1"/>
</dbReference>
<gene>
    <name evidence="1" type="ORF">GCM10011444_27710</name>
</gene>
<reference evidence="2" key="1">
    <citation type="journal article" date="2019" name="Int. J. Syst. Evol. Microbiol.">
        <title>The Global Catalogue of Microorganisms (GCM) 10K type strain sequencing project: providing services to taxonomists for standard genome sequencing and annotation.</title>
        <authorList>
            <consortium name="The Broad Institute Genomics Platform"/>
            <consortium name="The Broad Institute Genome Sequencing Center for Infectious Disease"/>
            <person name="Wu L."/>
            <person name="Ma J."/>
        </authorList>
    </citation>
    <scope>NUCLEOTIDE SEQUENCE [LARGE SCALE GENOMIC DNA]</scope>
    <source>
        <strain evidence="2">CCM 8681</strain>
    </source>
</reference>
<accession>A0ABQ2C323</accession>
<protein>
    <submittedName>
        <fullName evidence="1">Uncharacterized protein</fullName>
    </submittedName>
</protein>
<name>A0ABQ2C323_9FLAO</name>
<dbReference type="EMBL" id="BMDQ01000006">
    <property type="protein sequence ID" value="GGI58462.1"/>
    <property type="molecule type" value="Genomic_DNA"/>
</dbReference>
<keyword evidence="2" id="KW-1185">Reference proteome</keyword>
<evidence type="ECO:0000313" key="2">
    <source>
        <dbReference type="Proteomes" id="UP000624701"/>
    </source>
</evidence>
<sequence length="97" mass="11846">METTMTHSNSEFKTHKKKTYSNHYLIGYFIKYNYLPVDSKDEDFIVFFNPRKNQYLKFPSTQQRFTKADIKSLFESEAVDLSKKAEWLRFRFFKYSK</sequence>
<dbReference type="Proteomes" id="UP000624701">
    <property type="component" value="Unassembled WGS sequence"/>
</dbReference>